<organism evidence="2">
    <name type="scientific">Chromera velia CCMP2878</name>
    <dbReference type="NCBI Taxonomy" id="1169474"/>
    <lineage>
        <taxon>Eukaryota</taxon>
        <taxon>Sar</taxon>
        <taxon>Alveolata</taxon>
        <taxon>Colpodellida</taxon>
        <taxon>Chromeraceae</taxon>
        <taxon>Chromera</taxon>
    </lineage>
</organism>
<accession>A0A0G4FGN6</accession>
<reference evidence="2" key="1">
    <citation type="submission" date="2014-11" db="EMBL/GenBank/DDBJ databases">
        <authorList>
            <person name="Otto D Thomas"/>
            <person name="Naeem Raeece"/>
        </authorList>
    </citation>
    <scope>NUCLEOTIDE SEQUENCE</scope>
</reference>
<protein>
    <submittedName>
        <fullName evidence="2">Uncharacterized protein</fullName>
    </submittedName>
</protein>
<dbReference type="AlphaFoldDB" id="A0A0G4FGN6"/>
<sequence length="198" mass="20975">MRYDPTATAVLAPALFVPGVTLPHGGTVPLDAIADGQPATHFQVLPPAKPSLRGFEHQQQQGHLRQQAEVSGAGMVGTPTPPSDLLSMATVQGIPLHQLYLRGQQLQHQRGGQEPSPSPSAAPFPPPSSSACGGQQGHQQQQPQPQQLAMSMPLSLGRERSRETETATVVAQTQPVSSSSAASQAYSPFQQQQGHYQQ</sequence>
<evidence type="ECO:0000256" key="1">
    <source>
        <dbReference type="SAM" id="MobiDB-lite"/>
    </source>
</evidence>
<feature type="compositionally biased region" description="Pro residues" evidence="1">
    <location>
        <begin position="116"/>
        <end position="128"/>
    </location>
</feature>
<feature type="compositionally biased region" description="Low complexity" evidence="1">
    <location>
        <begin position="104"/>
        <end position="115"/>
    </location>
</feature>
<dbReference type="VEuPathDB" id="CryptoDB:Cvel_16918"/>
<evidence type="ECO:0000313" key="2">
    <source>
        <dbReference type="EMBL" id="CEM12592.1"/>
    </source>
</evidence>
<feature type="compositionally biased region" description="Low complexity" evidence="1">
    <location>
        <begin position="58"/>
        <end position="67"/>
    </location>
</feature>
<dbReference type="EMBL" id="CDMZ01000358">
    <property type="protein sequence ID" value="CEM12592.1"/>
    <property type="molecule type" value="Genomic_DNA"/>
</dbReference>
<feature type="region of interest" description="Disordered" evidence="1">
    <location>
        <begin position="56"/>
        <end position="86"/>
    </location>
</feature>
<name>A0A0G4FGN6_9ALVE</name>
<feature type="compositionally biased region" description="Low complexity" evidence="1">
    <location>
        <begin position="129"/>
        <end position="147"/>
    </location>
</feature>
<feature type="region of interest" description="Disordered" evidence="1">
    <location>
        <begin position="104"/>
        <end position="198"/>
    </location>
</feature>
<feature type="compositionally biased region" description="Low complexity" evidence="1">
    <location>
        <begin position="168"/>
        <end position="198"/>
    </location>
</feature>
<gene>
    <name evidence="2" type="ORF">Cvel_16918</name>
</gene>
<proteinExistence type="predicted"/>